<dbReference type="Pfam" id="PF03795">
    <property type="entry name" value="YCII"/>
    <property type="match status" value="1"/>
</dbReference>
<dbReference type="PANTHER" id="PTHR37828:SF1">
    <property type="entry name" value="YCII-RELATED DOMAIN-CONTAINING PROTEIN"/>
    <property type="match status" value="1"/>
</dbReference>
<dbReference type="Proteomes" id="UP000534870">
    <property type="component" value="Unassembled WGS sequence"/>
</dbReference>
<evidence type="ECO:0000313" key="4">
    <source>
        <dbReference type="Proteomes" id="UP000534870"/>
    </source>
</evidence>
<evidence type="ECO:0000313" key="3">
    <source>
        <dbReference type="EMBL" id="NVN11011.1"/>
    </source>
</evidence>
<dbReference type="InterPro" id="IPR005545">
    <property type="entry name" value="YCII"/>
</dbReference>
<accession>A0A7Y7IWB9</accession>
<dbReference type="AlphaFoldDB" id="A0A7Y7IWB9"/>
<dbReference type="InterPro" id="IPR011008">
    <property type="entry name" value="Dimeric_a/b-barrel"/>
</dbReference>
<gene>
    <name evidence="3" type="ORF">HUK84_07640</name>
</gene>
<name>A0A7Y7IWB9_9PROT</name>
<sequence>MFIVSLSYRKPVEEIEAQIVPHRDYLDRYYAEGIFLASGAKTPRTGGVILASGKVSRERLDAILAEDPFHLLGIADYEIIEFSPTKYVPALEGLL</sequence>
<comment type="caution">
    <text evidence="3">The sequence shown here is derived from an EMBL/GenBank/DDBJ whole genome shotgun (WGS) entry which is preliminary data.</text>
</comment>
<evidence type="ECO:0000256" key="1">
    <source>
        <dbReference type="ARBA" id="ARBA00007689"/>
    </source>
</evidence>
<feature type="domain" description="YCII-related" evidence="2">
    <location>
        <begin position="1"/>
        <end position="83"/>
    </location>
</feature>
<reference evidence="3 4" key="1">
    <citation type="submission" date="2020-06" db="EMBL/GenBank/DDBJ databases">
        <title>Description of novel acetic acid bacteria.</title>
        <authorList>
            <person name="Sombolestani A."/>
        </authorList>
    </citation>
    <scope>NUCLEOTIDE SEQUENCE [LARGE SCALE GENOMIC DNA]</scope>
    <source>
        <strain evidence="3 4">LMG 31431</strain>
    </source>
</reference>
<dbReference type="EMBL" id="JABXXP010000104">
    <property type="protein sequence ID" value="NVN11011.1"/>
    <property type="molecule type" value="Genomic_DNA"/>
</dbReference>
<dbReference type="PANTHER" id="PTHR37828">
    <property type="entry name" value="GSR2449 PROTEIN"/>
    <property type="match status" value="1"/>
</dbReference>
<dbReference type="SUPFAM" id="SSF54909">
    <property type="entry name" value="Dimeric alpha+beta barrel"/>
    <property type="match status" value="1"/>
</dbReference>
<keyword evidence="3" id="KW-0378">Hydrolase</keyword>
<dbReference type="RefSeq" id="WP_176639755.1">
    <property type="nucleotide sequence ID" value="NZ_JABXXP010000104.1"/>
</dbReference>
<dbReference type="GO" id="GO:0016787">
    <property type="term" value="F:hydrolase activity"/>
    <property type="evidence" value="ECO:0007669"/>
    <property type="project" value="UniProtKB-KW"/>
</dbReference>
<organism evidence="3 4">
    <name type="scientific">Nguyenibacter vanlangensis</name>
    <dbReference type="NCBI Taxonomy" id="1216886"/>
    <lineage>
        <taxon>Bacteria</taxon>
        <taxon>Pseudomonadati</taxon>
        <taxon>Pseudomonadota</taxon>
        <taxon>Alphaproteobacteria</taxon>
        <taxon>Acetobacterales</taxon>
        <taxon>Acetobacteraceae</taxon>
        <taxon>Nguyenibacter</taxon>
    </lineage>
</organism>
<comment type="similarity">
    <text evidence="1">Belongs to the YciI family.</text>
</comment>
<proteinExistence type="inferred from homology"/>
<protein>
    <submittedName>
        <fullName evidence="3">GTP cyclohydrolase</fullName>
    </submittedName>
</protein>
<evidence type="ECO:0000259" key="2">
    <source>
        <dbReference type="Pfam" id="PF03795"/>
    </source>
</evidence>